<evidence type="ECO:0000256" key="3">
    <source>
        <dbReference type="RuleBase" id="RU003457"/>
    </source>
</evidence>
<feature type="region of interest" description="Disordered" evidence="4">
    <location>
        <begin position="1"/>
        <end position="40"/>
    </location>
</feature>
<dbReference type="CDD" id="cd02247">
    <property type="entry name" value="cupin_pirin_C"/>
    <property type="match status" value="1"/>
</dbReference>
<reference evidence="7" key="1">
    <citation type="submission" date="2022-10" db="EMBL/GenBank/DDBJ databases">
        <authorList>
            <person name="Chen Y."/>
            <person name="Dougan E. K."/>
            <person name="Chan C."/>
            <person name="Rhodes N."/>
            <person name="Thang M."/>
        </authorList>
    </citation>
    <scope>NUCLEOTIDE SEQUENCE</scope>
</reference>
<comment type="caution">
    <text evidence="7">The sequence shown here is derived from an EMBL/GenBank/DDBJ whole genome shotgun (WGS) entry which is preliminary data.</text>
</comment>
<evidence type="ECO:0000259" key="6">
    <source>
        <dbReference type="Pfam" id="PF05726"/>
    </source>
</evidence>
<organism evidence="7">
    <name type="scientific">Cladocopium goreaui</name>
    <dbReference type="NCBI Taxonomy" id="2562237"/>
    <lineage>
        <taxon>Eukaryota</taxon>
        <taxon>Sar</taxon>
        <taxon>Alveolata</taxon>
        <taxon>Dinophyceae</taxon>
        <taxon>Suessiales</taxon>
        <taxon>Symbiodiniaceae</taxon>
        <taxon>Cladocopium</taxon>
    </lineage>
</organism>
<dbReference type="InterPro" id="IPR003829">
    <property type="entry name" value="Pirin_N_dom"/>
</dbReference>
<feature type="domain" description="Pirin C-terminal" evidence="6">
    <location>
        <begin position="177"/>
        <end position="280"/>
    </location>
</feature>
<evidence type="ECO:0000256" key="1">
    <source>
        <dbReference type="ARBA" id="ARBA00008416"/>
    </source>
</evidence>
<dbReference type="SUPFAM" id="SSF51182">
    <property type="entry name" value="RmlC-like cupins"/>
    <property type="match status" value="1"/>
</dbReference>
<feature type="binding site" evidence="2">
    <location>
        <position position="64"/>
    </location>
    <ligand>
        <name>Fe cation</name>
        <dbReference type="ChEBI" id="CHEBI:24875"/>
    </ligand>
</feature>
<gene>
    <name evidence="7" type="ORF">C1SCF055_LOCUS43402</name>
</gene>
<evidence type="ECO:0000259" key="5">
    <source>
        <dbReference type="Pfam" id="PF02678"/>
    </source>
</evidence>
<dbReference type="CDD" id="cd02909">
    <property type="entry name" value="cupin_pirin_N"/>
    <property type="match status" value="1"/>
</dbReference>
<dbReference type="Pfam" id="PF02678">
    <property type="entry name" value="Pirin"/>
    <property type="match status" value="1"/>
</dbReference>
<evidence type="ECO:0000313" key="7">
    <source>
        <dbReference type="EMBL" id="CAI4018867.1"/>
    </source>
</evidence>
<dbReference type="Gene3D" id="2.60.120.10">
    <property type="entry name" value="Jelly Rolls"/>
    <property type="match status" value="2"/>
</dbReference>
<feature type="binding site" evidence="2">
    <location>
        <position position="111"/>
    </location>
    <ligand>
        <name>Fe cation</name>
        <dbReference type="ChEBI" id="CHEBI:24875"/>
    </ligand>
</feature>
<dbReference type="Proteomes" id="UP001152797">
    <property type="component" value="Unassembled WGS sequence"/>
</dbReference>
<dbReference type="InterPro" id="IPR008778">
    <property type="entry name" value="Pirin_C_dom"/>
</dbReference>
<reference evidence="8 9" key="2">
    <citation type="submission" date="2024-05" db="EMBL/GenBank/DDBJ databases">
        <authorList>
            <person name="Chen Y."/>
            <person name="Shah S."/>
            <person name="Dougan E. K."/>
            <person name="Thang M."/>
            <person name="Chan C."/>
        </authorList>
    </citation>
    <scope>NUCLEOTIDE SEQUENCE [LARGE SCALE GENOMIC DNA]</scope>
</reference>
<keyword evidence="2" id="KW-0479">Metal-binding</keyword>
<dbReference type="OrthoDB" id="198735at2759"/>
<dbReference type="PANTHER" id="PTHR13903">
    <property type="entry name" value="PIRIN-RELATED"/>
    <property type="match status" value="1"/>
</dbReference>
<dbReference type="PANTHER" id="PTHR13903:SF8">
    <property type="entry name" value="PIRIN"/>
    <property type="match status" value="1"/>
</dbReference>
<dbReference type="EMBL" id="CAMXCT030006718">
    <property type="protein sequence ID" value="CAL4806179.1"/>
    <property type="molecule type" value="Genomic_DNA"/>
</dbReference>
<dbReference type="EMBL" id="CAMXCT010006718">
    <property type="protein sequence ID" value="CAI4018867.1"/>
    <property type="molecule type" value="Genomic_DNA"/>
</dbReference>
<keyword evidence="2" id="KW-0408">Iron</keyword>
<dbReference type="GO" id="GO:0046872">
    <property type="term" value="F:metal ion binding"/>
    <property type="evidence" value="ECO:0007669"/>
    <property type="project" value="UniProtKB-KW"/>
</dbReference>
<protein>
    <submittedName>
        <fullName evidence="8">Pirin-like protein</fullName>
    </submittedName>
</protein>
<evidence type="ECO:0000313" key="8">
    <source>
        <dbReference type="EMBL" id="CAL4806179.1"/>
    </source>
</evidence>
<feature type="binding site" evidence="2">
    <location>
        <position position="62"/>
    </location>
    <ligand>
        <name>Fe cation</name>
        <dbReference type="ChEBI" id="CHEBI:24875"/>
    </ligand>
</feature>
<keyword evidence="9" id="KW-1185">Reference proteome</keyword>
<dbReference type="EMBL" id="CAMXCT020006718">
    <property type="protein sequence ID" value="CAL1172242.1"/>
    <property type="molecule type" value="Genomic_DNA"/>
</dbReference>
<sequence length="296" mass="32569">MPAAPAKPRRVLQKSYAREQSGGGGTDVRRPIRPDGQEAADVDPVLALDDFTVALPDGFPDHAHRGFVTLTYLLPSSPGDLSHEDFLGNVGTLGPGDAQWMTCGRGIVHSEVPKTQFFARGLQLWINLPEKEKMSPPRYLELPRAEQPRLICDGVRCALLAGEALSAAALEGDTLAAHFTMEPNSRLHQLIPEGHNAFVYIIDGEGNFAGEEADKHHCLILSHEVGEDGLLVETTTTAVSFFIFAAKPLREPVVWQGPFVMCSEEQIRQSMLDYQCGRNGFENANTWHSKNKNNMR</sequence>
<feature type="compositionally biased region" description="Basic and acidic residues" evidence="4">
    <location>
        <begin position="27"/>
        <end position="36"/>
    </location>
</feature>
<dbReference type="AlphaFoldDB" id="A0A9P1GPW1"/>
<comment type="cofactor">
    <cofactor evidence="2">
        <name>Fe cation</name>
        <dbReference type="ChEBI" id="CHEBI:24875"/>
    </cofactor>
    <text evidence="2">Binds 1 Fe cation per subunit.</text>
</comment>
<proteinExistence type="inferred from homology"/>
<dbReference type="InterPro" id="IPR011051">
    <property type="entry name" value="RmlC_Cupin_sf"/>
</dbReference>
<evidence type="ECO:0000256" key="2">
    <source>
        <dbReference type="PIRSR" id="PIRSR006232-1"/>
    </source>
</evidence>
<dbReference type="InterPro" id="IPR014710">
    <property type="entry name" value="RmlC-like_jellyroll"/>
</dbReference>
<dbReference type="Pfam" id="PF05726">
    <property type="entry name" value="Pirin_C"/>
    <property type="match status" value="1"/>
</dbReference>
<accession>A0A9P1GPW1</accession>
<evidence type="ECO:0000313" key="9">
    <source>
        <dbReference type="Proteomes" id="UP001152797"/>
    </source>
</evidence>
<evidence type="ECO:0000256" key="4">
    <source>
        <dbReference type="SAM" id="MobiDB-lite"/>
    </source>
</evidence>
<feature type="domain" description="Pirin N-terminal" evidence="5">
    <location>
        <begin position="55"/>
        <end position="126"/>
    </location>
</feature>
<name>A0A9P1GPW1_9DINO</name>
<dbReference type="InterPro" id="IPR012093">
    <property type="entry name" value="Pirin"/>
</dbReference>
<comment type="similarity">
    <text evidence="1 3">Belongs to the pirin family.</text>
</comment>
<dbReference type="PIRSF" id="PIRSF006232">
    <property type="entry name" value="Pirin"/>
    <property type="match status" value="1"/>
</dbReference>
<feature type="binding site" evidence="2">
    <location>
        <position position="109"/>
    </location>
    <ligand>
        <name>Fe cation</name>
        <dbReference type="ChEBI" id="CHEBI:24875"/>
    </ligand>
</feature>